<dbReference type="PROSITE" id="PS51737">
    <property type="entry name" value="RECOMBINASE_DNA_BIND"/>
    <property type="match status" value="1"/>
</dbReference>
<dbReference type="Pfam" id="PF00239">
    <property type="entry name" value="Resolvase"/>
    <property type="match status" value="1"/>
</dbReference>
<protein>
    <submittedName>
        <fullName evidence="4">Recombinase</fullName>
    </submittedName>
</protein>
<dbReference type="GO" id="GO:0003677">
    <property type="term" value="F:DNA binding"/>
    <property type="evidence" value="ECO:0007669"/>
    <property type="project" value="InterPro"/>
</dbReference>
<evidence type="ECO:0000259" key="3">
    <source>
        <dbReference type="PROSITE" id="PS51737"/>
    </source>
</evidence>
<name>A0A0G0BVD5_9BACT</name>
<dbReference type="PANTHER" id="PTHR30461">
    <property type="entry name" value="DNA-INVERTASE FROM LAMBDOID PROPHAGE"/>
    <property type="match status" value="1"/>
</dbReference>
<dbReference type="Gene3D" id="3.40.50.1390">
    <property type="entry name" value="Resolvase, N-terminal catalytic domain"/>
    <property type="match status" value="1"/>
</dbReference>
<gene>
    <name evidence="4" type="ORF">UR68_C0005G0028</name>
</gene>
<dbReference type="InterPro" id="IPR050639">
    <property type="entry name" value="SSR_resolvase"/>
</dbReference>
<dbReference type="PROSITE" id="PS51736">
    <property type="entry name" value="RECOMBINASES_3"/>
    <property type="match status" value="1"/>
</dbReference>
<dbReference type="PANTHER" id="PTHR30461:SF23">
    <property type="entry name" value="DNA RECOMBINASE-RELATED"/>
    <property type="match status" value="1"/>
</dbReference>
<accession>A0A0G0BVD5</accession>
<dbReference type="AlphaFoldDB" id="A0A0G0BVD5"/>
<dbReference type="InterPro" id="IPR011109">
    <property type="entry name" value="DNA_bind_recombinase_dom"/>
</dbReference>
<dbReference type="Pfam" id="PF07508">
    <property type="entry name" value="Recombinase"/>
    <property type="match status" value="1"/>
</dbReference>
<dbReference type="SUPFAM" id="SSF53041">
    <property type="entry name" value="Resolvase-like"/>
    <property type="match status" value="1"/>
</dbReference>
<dbReference type="CDD" id="cd00338">
    <property type="entry name" value="Ser_Recombinase"/>
    <property type="match status" value="1"/>
</dbReference>
<dbReference type="EMBL" id="LBQC01000005">
    <property type="protein sequence ID" value="KKP73294.1"/>
    <property type="molecule type" value="Genomic_DNA"/>
</dbReference>
<feature type="domain" description="Recombinase" evidence="3">
    <location>
        <begin position="160"/>
        <end position="269"/>
    </location>
</feature>
<evidence type="ECO:0000313" key="4">
    <source>
        <dbReference type="EMBL" id="KKP73294.1"/>
    </source>
</evidence>
<dbReference type="InterPro" id="IPR038109">
    <property type="entry name" value="DNA_bind_recomb_sf"/>
</dbReference>
<dbReference type="GO" id="GO:0000150">
    <property type="term" value="F:DNA strand exchange activity"/>
    <property type="evidence" value="ECO:0007669"/>
    <property type="project" value="InterPro"/>
</dbReference>
<sequence length="531" mass="61454">MKAVLPCRVSSKEQGDSGYSLPAQEKFLRGYAESRDIDVDKVFLISESASAKKQREEFDKMMAYVTKHDIKIIIIEKADRYTRNLKDSVNLYDWLDGDDERQLHSVKDSLVLHKNSRSQEKLNWDIRIVFAKNYIDNLSEEVKKGQKEKIAQGWLPTKPPLGYKTVGEKGHKIHVIDETKAPLVKKMFELYATGEHSILSLTDWVYKEGLRTDLGNKIAKSRIHEYLRYPFYIGINCWKDVEYPGNQEPLIEEPLFKAVQAMLTGKTTLKLTKHNFLFKGLIYCYECGGLITWETAKGHVYGHCNHYRNCSQTIWAKEPQVEEQLKKFFQSLEVKSQRLSEWIKKALKESHKDEISYHSTSVGEINKQHDMIKRRLDKLYDEKLDGKITEAFYQEKFKQYSAELTAVDKSINKHTNASLKYFELGINLYELSQNAVGIYSKALLDQKRMLMRLVFERLILNEGVLEVKYTKAFQILHDAVLATNSSKVEKVEQKTDKIFEPLKKPAVMGQTGTFSGGQPVWLPRRDSNAQP</sequence>
<evidence type="ECO:0000256" key="1">
    <source>
        <dbReference type="SAM" id="MobiDB-lite"/>
    </source>
</evidence>
<dbReference type="STRING" id="1618478.UR68_C0005G0028"/>
<evidence type="ECO:0000313" key="5">
    <source>
        <dbReference type="Proteomes" id="UP000034457"/>
    </source>
</evidence>
<feature type="domain" description="Resolvase/invertase-type recombinase catalytic" evidence="2">
    <location>
        <begin position="2"/>
        <end position="153"/>
    </location>
</feature>
<dbReference type="Proteomes" id="UP000034457">
    <property type="component" value="Unassembled WGS sequence"/>
</dbReference>
<feature type="region of interest" description="Disordered" evidence="1">
    <location>
        <begin position="509"/>
        <end position="531"/>
    </location>
</feature>
<comment type="caution">
    <text evidence="4">The sequence shown here is derived from an EMBL/GenBank/DDBJ whole genome shotgun (WGS) entry which is preliminary data.</text>
</comment>
<dbReference type="InterPro" id="IPR006119">
    <property type="entry name" value="Resolv_N"/>
</dbReference>
<dbReference type="Gene3D" id="3.90.1750.20">
    <property type="entry name" value="Putative Large Serine Recombinase, Chain B, Domain 2"/>
    <property type="match status" value="1"/>
</dbReference>
<organism evidence="4 5">
    <name type="scientific">Candidatus Roizmanbacteria bacterium GW2011_GWA2_35_19</name>
    <dbReference type="NCBI Taxonomy" id="1618478"/>
    <lineage>
        <taxon>Bacteria</taxon>
        <taxon>Candidatus Roizmaniibacteriota</taxon>
    </lineage>
</organism>
<proteinExistence type="predicted"/>
<reference evidence="4 5" key="1">
    <citation type="journal article" date="2015" name="Nature">
        <title>rRNA introns, odd ribosomes, and small enigmatic genomes across a large radiation of phyla.</title>
        <authorList>
            <person name="Brown C.T."/>
            <person name="Hug L.A."/>
            <person name="Thomas B.C."/>
            <person name="Sharon I."/>
            <person name="Castelle C.J."/>
            <person name="Singh A."/>
            <person name="Wilkins M.J."/>
            <person name="Williams K.H."/>
            <person name="Banfield J.F."/>
        </authorList>
    </citation>
    <scope>NUCLEOTIDE SEQUENCE [LARGE SCALE GENOMIC DNA]</scope>
</reference>
<evidence type="ECO:0000259" key="2">
    <source>
        <dbReference type="PROSITE" id="PS51736"/>
    </source>
</evidence>
<dbReference type="InterPro" id="IPR036162">
    <property type="entry name" value="Resolvase-like_N_sf"/>
</dbReference>
<dbReference type="SMART" id="SM00857">
    <property type="entry name" value="Resolvase"/>
    <property type="match status" value="1"/>
</dbReference>